<feature type="region of interest" description="Disordered" evidence="1">
    <location>
        <begin position="118"/>
        <end position="141"/>
    </location>
</feature>
<comment type="caution">
    <text evidence="3">The sequence shown here is derived from an EMBL/GenBank/DDBJ whole genome shotgun (WGS) entry which is preliminary data.</text>
</comment>
<organism evidence="3 4">
    <name type="scientific">Thelohanellus kitauei</name>
    <name type="common">Myxosporean</name>
    <dbReference type="NCBI Taxonomy" id="669202"/>
    <lineage>
        <taxon>Eukaryota</taxon>
        <taxon>Metazoa</taxon>
        <taxon>Cnidaria</taxon>
        <taxon>Myxozoa</taxon>
        <taxon>Myxosporea</taxon>
        <taxon>Bivalvulida</taxon>
        <taxon>Platysporina</taxon>
        <taxon>Myxobolidae</taxon>
        <taxon>Thelohanellus</taxon>
    </lineage>
</organism>
<dbReference type="EMBL" id="JWZT01003601">
    <property type="protein sequence ID" value="KII66212.1"/>
    <property type="molecule type" value="Genomic_DNA"/>
</dbReference>
<proteinExistence type="predicted"/>
<evidence type="ECO:0000256" key="2">
    <source>
        <dbReference type="SAM" id="Phobius"/>
    </source>
</evidence>
<keyword evidence="2" id="KW-0812">Transmembrane</keyword>
<evidence type="ECO:0000313" key="4">
    <source>
        <dbReference type="Proteomes" id="UP000031668"/>
    </source>
</evidence>
<sequence>MRYIRSKRFTRQDFDTYYLYKFILRKNTKYEIGDIVIYMNIEEADSYFHSKFTFQSLIITFPEYSRKCTFKRLRTDVAVGNIFTDTVYDDLTPYGGSCIDEVDPALALKLIEMEKDKTEQTDGDKLDQTDDHKSDHTDGDISDQINEKKGFWTTRSVLAIVLPIVAVIICVVILAIILRDHKSKQSIKA</sequence>
<dbReference type="AlphaFoldDB" id="A0A0C2MX77"/>
<gene>
    <name evidence="3" type="ORF">RF11_15278</name>
</gene>
<evidence type="ECO:0000256" key="1">
    <source>
        <dbReference type="SAM" id="MobiDB-lite"/>
    </source>
</evidence>
<reference evidence="3 4" key="1">
    <citation type="journal article" date="2014" name="Genome Biol. Evol.">
        <title>The genome of the myxosporean Thelohanellus kitauei shows adaptations to nutrient acquisition within its fish host.</title>
        <authorList>
            <person name="Yang Y."/>
            <person name="Xiong J."/>
            <person name="Zhou Z."/>
            <person name="Huo F."/>
            <person name="Miao W."/>
            <person name="Ran C."/>
            <person name="Liu Y."/>
            <person name="Zhang J."/>
            <person name="Feng J."/>
            <person name="Wang M."/>
            <person name="Wang M."/>
            <person name="Wang L."/>
            <person name="Yao B."/>
        </authorList>
    </citation>
    <scope>NUCLEOTIDE SEQUENCE [LARGE SCALE GENOMIC DNA]</scope>
    <source>
        <strain evidence="3">Wuqing</strain>
    </source>
</reference>
<accession>A0A0C2MX77</accession>
<keyword evidence="4" id="KW-1185">Reference proteome</keyword>
<name>A0A0C2MX77_THEKT</name>
<feature type="transmembrane region" description="Helical" evidence="2">
    <location>
        <begin position="157"/>
        <end position="178"/>
    </location>
</feature>
<protein>
    <submittedName>
        <fullName evidence="3">Uncharacterized protein</fullName>
    </submittedName>
</protein>
<evidence type="ECO:0000313" key="3">
    <source>
        <dbReference type="EMBL" id="KII66212.1"/>
    </source>
</evidence>
<keyword evidence="2" id="KW-1133">Transmembrane helix</keyword>
<dbReference type="Proteomes" id="UP000031668">
    <property type="component" value="Unassembled WGS sequence"/>
</dbReference>
<keyword evidence="2" id="KW-0472">Membrane</keyword>